<reference evidence="6" key="1">
    <citation type="submission" date="2019-01" db="EMBL/GenBank/DDBJ databases">
        <title>Cytophagaceae bacterium strain CAR-16.</title>
        <authorList>
            <person name="Chen W.-M."/>
        </authorList>
    </citation>
    <scope>NUCLEOTIDE SEQUENCE [LARGE SCALE GENOMIC DNA]</scope>
    <source>
        <strain evidence="6">CHR27</strain>
    </source>
</reference>
<comment type="caution">
    <text evidence="5">The sequence shown here is derived from an EMBL/GenBank/DDBJ whole genome shotgun (WGS) entry which is preliminary data.</text>
</comment>
<dbReference type="Proteomes" id="UP000290958">
    <property type="component" value="Unassembled WGS sequence"/>
</dbReference>
<sequence>MSLLTPDHVACHDDPASLSAVIAMANHAIADGRFEVALRHADRAWRLSPQTPLVCEILIALLLREGNAARAMQVFDGLEQRHVNVDLGALHIDALRLSGQWDKASAALEHYLARFAVEQDSKLARAANALVEERPLSGWIGVTPELMLTGHIPAPAQTRDIILEWHEPDGTRETIRIPTAGGVRLAEMLSERRALNGLRVGVLGADIRLIGGTIAFPESFGLNGTATVQPTRVEGTINLSWLPSTTPPALLMAKKAGHQPVTLVADDAAPGDWRFSLPFGKLGRLAGGVFELGVALPDGRVVPFPGSPISLCAAKPYRAPRRRTKRGRVDAISTAIVIPVYRGAAETRACIESVLATIPPAAPVILINDASPESAITALMAEYQHHPRVTVITNPCNLGFPGAANRGMAAAPGHDVILLNSDTVVFPGWFERLTAHADANPDIATITPLSNAGSIASYPGGEESACTEEEARRRDHAAAAANPGLHVEAPTGVGFCMLVRRACINEVGAFDEQLFGRGYGEENDFCMRATAHGWKHVIAGDVYVLHRNGTSFGMTRNGWMARNEAVLDQRHPTYKALVETFHKAQPLAPLRRRIDTALLREDARPVALLVSLALAGGVQKHVEARISALEKQGYQPIMLRPGKESGCARLTVPGKPELQDLLFTSQNELEAFRALMAALPVRQIEIHHFLGLDAAFIDACLSLDAPTDIFIHDYSWYCPRLSLLGANGSYCGEPGAAGCQSCIVQTGSELHDRLYPDALKERSLRWLHQARNVFAPCEDVRQRYARSFPAVDFRIARWEETPPAPRPIADPVPHRVAIIGAIGEQKGRAVLLACARHAALHNLALEFVLIGFSDEEDALLATGKLFITGRYDEAELPELLQREAPAAIFLPSVTPETWSYSLSHAMATGLPIIAFDTGAIAERLRHTSHPHRLLPLETHAAQINEILMNMSSDDAAARQQPPAADPAANATIDMPLTFHGHRGSIMHDPGKTLTSTAEFLTLARGLYHFSVMPGGNGRAATEGMLPALQIVTAPGQRKEDVDYISAPGSEHQWLRSAQDSVILKVNTDSVKMVVLSLTAPGLAPLHIDVRKLDGEQGAAAFANAAPQPMQPIMLPGQPPVAQPGAALLRAQIVAHVEYAGDVIGIDQAWVGTPDGERAIECLTLTPMTSIAPSAIEYKALSATGAETPWVDQGQPCGSRGRATPLLGFAIRQKPDAMARFQCEYSGKFASGRIVGSMRDGQMCVSPLANDRLVGVWVNLVDHAAQPARISMNIDTIRGDMRTLANNAPTGPRFSPFRETAA</sequence>
<gene>
    <name evidence="5" type="ORF">EQG66_08245</name>
</gene>
<dbReference type="Pfam" id="PF13692">
    <property type="entry name" value="Glyco_trans_1_4"/>
    <property type="match status" value="1"/>
</dbReference>
<dbReference type="RefSeq" id="WP_129404119.1">
    <property type="nucleotide sequence ID" value="NZ_SBKP01000006.1"/>
</dbReference>
<dbReference type="InterPro" id="IPR001173">
    <property type="entry name" value="Glyco_trans_2-like"/>
</dbReference>
<evidence type="ECO:0000256" key="1">
    <source>
        <dbReference type="ARBA" id="ARBA00006739"/>
    </source>
</evidence>
<dbReference type="SUPFAM" id="SSF48452">
    <property type="entry name" value="TPR-like"/>
    <property type="match status" value="1"/>
</dbReference>
<dbReference type="SUPFAM" id="SSF53448">
    <property type="entry name" value="Nucleotide-diphospho-sugar transferases"/>
    <property type="match status" value="1"/>
</dbReference>
<dbReference type="CDD" id="cd04186">
    <property type="entry name" value="GT_2_like_c"/>
    <property type="match status" value="1"/>
</dbReference>
<dbReference type="OrthoDB" id="9783791at2"/>
<evidence type="ECO:0000256" key="2">
    <source>
        <dbReference type="ARBA" id="ARBA00022676"/>
    </source>
</evidence>
<dbReference type="Gene3D" id="1.25.40.10">
    <property type="entry name" value="Tetratricopeptide repeat domain"/>
    <property type="match status" value="1"/>
</dbReference>
<dbReference type="Gene3D" id="3.90.550.10">
    <property type="entry name" value="Spore Coat Polysaccharide Biosynthesis Protein SpsA, Chain A"/>
    <property type="match status" value="1"/>
</dbReference>
<evidence type="ECO:0000259" key="4">
    <source>
        <dbReference type="Pfam" id="PF00535"/>
    </source>
</evidence>
<accession>A0A4Q1KH52</accession>
<keyword evidence="2" id="KW-0328">Glycosyltransferase</keyword>
<dbReference type="EMBL" id="SBKP01000006">
    <property type="protein sequence ID" value="RXR29053.1"/>
    <property type="molecule type" value="Genomic_DNA"/>
</dbReference>
<keyword evidence="3 5" id="KW-0808">Transferase</keyword>
<feature type="domain" description="Glycosyltransferase 2-like" evidence="4">
    <location>
        <begin position="336"/>
        <end position="504"/>
    </location>
</feature>
<dbReference type="InterPro" id="IPR029044">
    <property type="entry name" value="Nucleotide-diphossugar_trans"/>
</dbReference>
<dbReference type="PANTHER" id="PTHR43179:SF12">
    <property type="entry name" value="GALACTOFURANOSYLTRANSFERASE GLFT2"/>
    <property type="match status" value="1"/>
</dbReference>
<protein>
    <submittedName>
        <fullName evidence="5">Glycosyltransferase</fullName>
    </submittedName>
</protein>
<organism evidence="5 6">
    <name type="scientific">Sphingobium fluviale</name>
    <dbReference type="NCBI Taxonomy" id="2506423"/>
    <lineage>
        <taxon>Bacteria</taxon>
        <taxon>Pseudomonadati</taxon>
        <taxon>Pseudomonadota</taxon>
        <taxon>Alphaproteobacteria</taxon>
        <taxon>Sphingomonadales</taxon>
        <taxon>Sphingomonadaceae</taxon>
        <taxon>Sphingobium</taxon>
    </lineage>
</organism>
<dbReference type="InterPro" id="IPR011990">
    <property type="entry name" value="TPR-like_helical_dom_sf"/>
</dbReference>
<evidence type="ECO:0000256" key="3">
    <source>
        <dbReference type="ARBA" id="ARBA00022679"/>
    </source>
</evidence>
<proteinExistence type="inferred from homology"/>
<evidence type="ECO:0000313" key="5">
    <source>
        <dbReference type="EMBL" id="RXR29053.1"/>
    </source>
</evidence>
<dbReference type="SUPFAM" id="SSF53756">
    <property type="entry name" value="UDP-Glycosyltransferase/glycogen phosphorylase"/>
    <property type="match status" value="1"/>
</dbReference>
<comment type="similarity">
    <text evidence="1">Belongs to the glycosyltransferase 2 family.</text>
</comment>
<dbReference type="PANTHER" id="PTHR43179">
    <property type="entry name" value="RHAMNOSYLTRANSFERASE WBBL"/>
    <property type="match status" value="1"/>
</dbReference>
<name>A0A4Q1KH52_9SPHN</name>
<dbReference type="Gene3D" id="3.40.50.2000">
    <property type="entry name" value="Glycogen Phosphorylase B"/>
    <property type="match status" value="2"/>
</dbReference>
<keyword evidence="6" id="KW-1185">Reference proteome</keyword>
<evidence type="ECO:0000313" key="6">
    <source>
        <dbReference type="Proteomes" id="UP000290958"/>
    </source>
</evidence>
<dbReference type="Pfam" id="PF00535">
    <property type="entry name" value="Glycos_transf_2"/>
    <property type="match status" value="1"/>
</dbReference>
<dbReference type="GO" id="GO:0016757">
    <property type="term" value="F:glycosyltransferase activity"/>
    <property type="evidence" value="ECO:0007669"/>
    <property type="project" value="UniProtKB-KW"/>
</dbReference>